<evidence type="ECO:0000256" key="1">
    <source>
        <dbReference type="SAM" id="MobiDB-lite"/>
    </source>
</evidence>
<feature type="region of interest" description="Disordered" evidence="1">
    <location>
        <begin position="535"/>
        <end position="594"/>
    </location>
</feature>
<feature type="region of interest" description="Disordered" evidence="1">
    <location>
        <begin position="425"/>
        <end position="457"/>
    </location>
</feature>
<dbReference type="STRING" id="356882.A0A423WY62"/>
<protein>
    <submittedName>
        <fullName evidence="2">Uncharacterized protein</fullName>
    </submittedName>
</protein>
<gene>
    <name evidence="2" type="ORF">VMCG_03296</name>
</gene>
<proteinExistence type="predicted"/>
<dbReference type="GO" id="GO:0005096">
    <property type="term" value="F:GTPase activator activity"/>
    <property type="evidence" value="ECO:0007669"/>
    <property type="project" value="InterPro"/>
</dbReference>
<comment type="caution">
    <text evidence="2">The sequence shown here is derived from an EMBL/GenBank/DDBJ whole genome shotgun (WGS) entry which is preliminary data.</text>
</comment>
<feature type="compositionally biased region" description="Polar residues" evidence="1">
    <location>
        <begin position="151"/>
        <end position="163"/>
    </location>
</feature>
<feature type="region of interest" description="Disordered" evidence="1">
    <location>
        <begin position="142"/>
        <end position="242"/>
    </location>
</feature>
<dbReference type="InterPro" id="IPR045342">
    <property type="entry name" value="Etd1"/>
</dbReference>
<evidence type="ECO:0000313" key="3">
    <source>
        <dbReference type="Proteomes" id="UP000283895"/>
    </source>
</evidence>
<feature type="region of interest" description="Disordered" evidence="1">
    <location>
        <begin position="276"/>
        <end position="298"/>
    </location>
</feature>
<dbReference type="OrthoDB" id="5346713at2759"/>
<dbReference type="Pfam" id="PF20162">
    <property type="entry name" value="Etd1"/>
    <property type="match status" value="1"/>
</dbReference>
<sequence length="594" mass="65620">MSVPGLASCDDDDTDYKSDAVFDSFRTTDSNRGRMVETPLDSMFDESPHGTTGNVQAKRLSIQEMLGHSWDGDTRIMEEDEGSSITNRGTQPPHVQDDIDNDEDRATEIAKFQISIGNNRNLGRLSLDTVDDDYDWARDDEEVLSNPLSPPTSSINSRRGQNPQPRPALAIISGNGTPDTNATCSGVDRPRSNIFDWSEPSHDKDDEGLARPRTVHGKQELALRGSRPSGRKGFPPAHVRSQSVPNAVDPIEIIKGVPKFGTWGISAKNASEDWDDDFEFEEGGNSGSGSRSPVKPLSMSVPKSIQTTQATVKAHSGQIRELSLLVSSLKRLCRQGRNLNLQHGQSATLWKEAENIIALASPDDEELEENEADRSSSDFDTSMIDERFLEEGFDAAMLDRPISDAPEPDIPKNAVVRERQVPRRRSVFSPDDDIFGTGPPSEKEGTRPHTPRTPDRVMEFHTPDGAVVSSVIAAMEQQRSQPGRQPESPLKPSKAKLFFDTNSLQELVKRASTVFHTLSDIVRREELLTMSPQATPRHDRARRGGSPAFTRVFTDPESSPPRHLVRSQTSHSPIPRKTPDPNGLGPRMQMMTVN</sequence>
<evidence type="ECO:0000313" key="2">
    <source>
        <dbReference type="EMBL" id="ROW08422.1"/>
    </source>
</evidence>
<feature type="compositionally biased region" description="Polar residues" evidence="1">
    <location>
        <begin position="174"/>
        <end position="184"/>
    </location>
</feature>
<feature type="compositionally biased region" description="Basic and acidic residues" evidence="1">
    <location>
        <begin position="441"/>
        <end position="457"/>
    </location>
</feature>
<dbReference type="Proteomes" id="UP000283895">
    <property type="component" value="Unassembled WGS sequence"/>
</dbReference>
<feature type="region of interest" description="Disordered" evidence="1">
    <location>
        <begin position="31"/>
        <end position="53"/>
    </location>
</feature>
<name>A0A423WY62_9PEZI</name>
<feature type="compositionally biased region" description="Basic and acidic residues" evidence="1">
    <location>
        <begin position="199"/>
        <end position="210"/>
    </location>
</feature>
<dbReference type="EMBL" id="LKEA01000006">
    <property type="protein sequence ID" value="ROW08422.1"/>
    <property type="molecule type" value="Genomic_DNA"/>
</dbReference>
<reference evidence="2 3" key="1">
    <citation type="submission" date="2015-09" db="EMBL/GenBank/DDBJ databases">
        <title>Host preference determinants of Valsa canker pathogens revealed by comparative genomics.</title>
        <authorList>
            <person name="Yin Z."/>
            <person name="Huang L."/>
        </authorList>
    </citation>
    <scope>NUCLEOTIDE SEQUENCE [LARGE SCALE GENOMIC DNA]</scope>
    <source>
        <strain evidence="2 3">03-1</strain>
    </source>
</reference>
<organism evidence="2 3">
    <name type="scientific">Cytospora schulzeri</name>
    <dbReference type="NCBI Taxonomy" id="448051"/>
    <lineage>
        <taxon>Eukaryota</taxon>
        <taxon>Fungi</taxon>
        <taxon>Dikarya</taxon>
        <taxon>Ascomycota</taxon>
        <taxon>Pezizomycotina</taxon>
        <taxon>Sordariomycetes</taxon>
        <taxon>Sordariomycetidae</taxon>
        <taxon>Diaporthales</taxon>
        <taxon>Cytosporaceae</taxon>
        <taxon>Cytospora</taxon>
    </lineage>
</organism>
<accession>A0A423WY62</accession>
<dbReference type="AlphaFoldDB" id="A0A423WY62"/>
<dbReference type="GO" id="GO:1902412">
    <property type="term" value="P:regulation of mitotic cytokinesis"/>
    <property type="evidence" value="ECO:0007669"/>
    <property type="project" value="InterPro"/>
</dbReference>
<keyword evidence="3" id="KW-1185">Reference proteome</keyword>